<comment type="similarity">
    <text evidence="1">Belongs to the neutral sphingomyelinase family.</text>
</comment>
<dbReference type="STRING" id="1754192.A0A1Y1XJP1"/>
<reference evidence="4 5" key="1">
    <citation type="submission" date="2016-08" db="EMBL/GenBank/DDBJ databases">
        <title>A Parts List for Fungal Cellulosomes Revealed by Comparative Genomics.</title>
        <authorList>
            <consortium name="DOE Joint Genome Institute"/>
            <person name="Haitjema C.H."/>
            <person name="Gilmore S.P."/>
            <person name="Henske J.K."/>
            <person name="Solomon K.V."/>
            <person name="De Groot R."/>
            <person name="Kuo A."/>
            <person name="Mondo S.J."/>
            <person name="Salamov A.A."/>
            <person name="Labutti K."/>
            <person name="Zhao Z."/>
            <person name="Chiniquy J."/>
            <person name="Barry K."/>
            <person name="Brewer H.M."/>
            <person name="Purvine S.O."/>
            <person name="Wright A.T."/>
            <person name="Boxma B."/>
            <person name="Van Alen T."/>
            <person name="Hackstein J.H."/>
            <person name="Baker S.E."/>
            <person name="Grigoriev I.V."/>
            <person name="O'Malley M.A."/>
        </authorList>
    </citation>
    <scope>NUCLEOTIDE SEQUENCE [LARGE SCALE GENOMIC DNA]</scope>
    <source>
        <strain evidence="4 5">S4</strain>
    </source>
</reference>
<reference evidence="4 5" key="2">
    <citation type="submission" date="2016-08" db="EMBL/GenBank/DDBJ databases">
        <title>Pervasive Adenine N6-methylation of Active Genes in Fungi.</title>
        <authorList>
            <consortium name="DOE Joint Genome Institute"/>
            <person name="Mondo S.J."/>
            <person name="Dannebaum R.O."/>
            <person name="Kuo R.C."/>
            <person name="Labutti K."/>
            <person name="Haridas S."/>
            <person name="Kuo A."/>
            <person name="Salamov A."/>
            <person name="Ahrendt S.R."/>
            <person name="Lipzen A."/>
            <person name="Sullivan W."/>
            <person name="Andreopoulos W.B."/>
            <person name="Clum A."/>
            <person name="Lindquist E."/>
            <person name="Daum C."/>
            <person name="Ramamoorthy G.K."/>
            <person name="Gryganskyi A."/>
            <person name="Culley D."/>
            <person name="Magnuson J.K."/>
            <person name="James T.Y."/>
            <person name="O'Malley M.A."/>
            <person name="Stajich J.E."/>
            <person name="Spatafora J.W."/>
            <person name="Visel A."/>
            <person name="Grigoriev I.V."/>
        </authorList>
    </citation>
    <scope>NUCLEOTIDE SEQUENCE [LARGE SCALE GENOMIC DNA]</scope>
    <source>
        <strain evidence="4 5">S4</strain>
    </source>
</reference>
<dbReference type="InterPro" id="IPR005135">
    <property type="entry name" value="Endo/exonuclease/phosphatase"/>
</dbReference>
<dbReference type="AlphaFoldDB" id="A0A1Y1XJP1"/>
<dbReference type="PROSITE" id="PS51752">
    <property type="entry name" value="JACALIN_LECTIN"/>
    <property type="match status" value="1"/>
</dbReference>
<comment type="caution">
    <text evidence="4">The sequence shown here is derived from an EMBL/GenBank/DDBJ whole genome shotgun (WGS) entry which is preliminary data.</text>
</comment>
<evidence type="ECO:0000313" key="4">
    <source>
        <dbReference type="EMBL" id="ORX85923.1"/>
    </source>
</evidence>
<evidence type="ECO:0000313" key="5">
    <source>
        <dbReference type="Proteomes" id="UP000193944"/>
    </source>
</evidence>
<dbReference type="Pfam" id="PF03372">
    <property type="entry name" value="Exo_endo_phos"/>
    <property type="match status" value="1"/>
</dbReference>
<dbReference type="PANTHER" id="PTHR16320:SF1">
    <property type="entry name" value="SPHINGOMYELINASE DDB_G0288017"/>
    <property type="match status" value="1"/>
</dbReference>
<name>A0A1Y1XJP1_9FUNG</name>
<dbReference type="Gene3D" id="2.100.10.30">
    <property type="entry name" value="Jacalin-like lectin domain"/>
    <property type="match status" value="1"/>
</dbReference>
<feature type="signal peptide" evidence="2">
    <location>
        <begin position="1"/>
        <end position="20"/>
    </location>
</feature>
<dbReference type="Pfam" id="PF01419">
    <property type="entry name" value="Jacalin"/>
    <property type="match status" value="1"/>
</dbReference>
<protein>
    <recommendedName>
        <fullName evidence="3">Jacalin-type lectin domain-containing protein</fullName>
    </recommendedName>
</protein>
<evidence type="ECO:0000259" key="3">
    <source>
        <dbReference type="PROSITE" id="PS51752"/>
    </source>
</evidence>
<dbReference type="InterPro" id="IPR036404">
    <property type="entry name" value="Jacalin-like_lectin_dom_sf"/>
</dbReference>
<dbReference type="SUPFAM" id="SSF51101">
    <property type="entry name" value="Mannose-binding lectins"/>
    <property type="match status" value="1"/>
</dbReference>
<dbReference type="OrthoDB" id="40902at2759"/>
<accession>A0A1Y1XJP1</accession>
<evidence type="ECO:0000256" key="1">
    <source>
        <dbReference type="ARBA" id="ARBA00006335"/>
    </source>
</evidence>
<dbReference type="InterPro" id="IPR001229">
    <property type="entry name" value="Jacalin-like_lectin_dom"/>
</dbReference>
<dbReference type="GO" id="GO:0005737">
    <property type="term" value="C:cytoplasm"/>
    <property type="evidence" value="ECO:0007669"/>
    <property type="project" value="TreeGrafter"/>
</dbReference>
<dbReference type="SUPFAM" id="SSF56219">
    <property type="entry name" value="DNase I-like"/>
    <property type="match status" value="1"/>
</dbReference>
<organism evidence="4 5">
    <name type="scientific">Anaeromyces robustus</name>
    <dbReference type="NCBI Taxonomy" id="1754192"/>
    <lineage>
        <taxon>Eukaryota</taxon>
        <taxon>Fungi</taxon>
        <taxon>Fungi incertae sedis</taxon>
        <taxon>Chytridiomycota</taxon>
        <taxon>Chytridiomycota incertae sedis</taxon>
        <taxon>Neocallimastigomycetes</taxon>
        <taxon>Neocallimastigales</taxon>
        <taxon>Neocallimastigaceae</taxon>
        <taxon>Anaeromyces</taxon>
    </lineage>
</organism>
<sequence>MKLSYKSIIVFIAGIANTIASPIADNSQAKEGSFRILSYNVGGLPAIISSSKPQEYTKQISPKLNAFDIVNVQEDFGYNNELTSQLQFPYQTDFTGNVPLGNGLMTFSKFPLCTSTREVWKDTHGFISNGADQMIPKGFCYSSVEIQTGYFIDIYNIHTDADTDEKSLAARRSNLSQLAEYINNRSAGKAVIIFGDTNSRYTREGDDVEGLLLKPCNLKDAWIQNVKGGIIPPKGDSLMVHDLGVQGEVVDKILFRSGKNVEINAATFDLLLTEFTDAEGNQLSDHYPISSRIDYKLIDNFLTTDSFGGSGGQGFSFLERIGNGLPKALIVSAGDRIDRIGFMYDTGLVVVGGNGGEERVYEFQEGEYITSLTVCKATKNRLSSKRVSFIEITTNLGTKFSAGKYTNEVMTFTPPNGYAIVGFVGNASNEIDRLGCIYEKL</sequence>
<dbReference type="InterPro" id="IPR038772">
    <property type="entry name" value="Sph/SMPD2-like"/>
</dbReference>
<gene>
    <name evidence="4" type="ORF">BCR32DRAFT_325226</name>
</gene>
<dbReference type="Gene3D" id="3.60.10.10">
    <property type="entry name" value="Endonuclease/exonuclease/phosphatase"/>
    <property type="match status" value="1"/>
</dbReference>
<dbReference type="EMBL" id="MCFG01000028">
    <property type="protein sequence ID" value="ORX85923.1"/>
    <property type="molecule type" value="Genomic_DNA"/>
</dbReference>
<dbReference type="InterPro" id="IPR036691">
    <property type="entry name" value="Endo/exonu/phosph_ase_sf"/>
</dbReference>
<dbReference type="PANTHER" id="PTHR16320">
    <property type="entry name" value="SPHINGOMYELINASE FAMILY MEMBER"/>
    <property type="match status" value="1"/>
</dbReference>
<dbReference type="GO" id="GO:0004767">
    <property type="term" value="F:sphingomyelin phosphodiesterase activity"/>
    <property type="evidence" value="ECO:0007669"/>
    <property type="project" value="InterPro"/>
</dbReference>
<proteinExistence type="inferred from homology"/>
<dbReference type="Proteomes" id="UP000193944">
    <property type="component" value="Unassembled WGS sequence"/>
</dbReference>
<keyword evidence="2" id="KW-0732">Signal</keyword>
<keyword evidence="5" id="KW-1185">Reference proteome</keyword>
<feature type="domain" description="Jacalin-type lectin" evidence="3">
    <location>
        <begin position="301"/>
        <end position="440"/>
    </location>
</feature>
<feature type="chain" id="PRO_5013276910" description="Jacalin-type lectin domain-containing protein" evidence="2">
    <location>
        <begin position="21"/>
        <end position="441"/>
    </location>
</feature>
<dbReference type="SMART" id="SM00915">
    <property type="entry name" value="Jacalin"/>
    <property type="match status" value="1"/>
</dbReference>
<evidence type="ECO:0000256" key="2">
    <source>
        <dbReference type="SAM" id="SignalP"/>
    </source>
</evidence>